<comment type="similarity">
    <text evidence="1">Belongs to the Rv1128c/1148c/1588c/1702c/1945/3466 family.</text>
</comment>
<dbReference type="RefSeq" id="WP_286214234.1">
    <property type="nucleotide sequence ID" value="NZ_AP027736.1"/>
</dbReference>
<reference evidence="4 5" key="1">
    <citation type="submission" date="2024-02" db="EMBL/GenBank/DDBJ databases">
        <title>Lysinimicrobium sediminis NBRC 112286.</title>
        <authorList>
            <person name="Ichikawa N."/>
            <person name="Katano-Makiyama Y."/>
            <person name="Hidaka K."/>
        </authorList>
    </citation>
    <scope>NUCLEOTIDE SEQUENCE [LARGE SCALE GENOMIC DNA]</scope>
    <source>
        <strain evidence="4 5">NBRC 112286</strain>
    </source>
</reference>
<sequence length="516" mass="54043">MDISGLLDREPGGAAVVVDAFSAACAVAIAAVAGVRDAARGSGGPDGRDGRDGHNGVGVDAAVLAARAQIAGQLAREVDLLLAEVACAIERHGDTEPGGGVARRLGHRGTVDMIASVLGSTRAHAGRLLDVGRVLTQEPAPDGEPGHHPHVAEALNSRELSVDCASTITSMLDALPETIPTEHLRSAELDLVSRAPGLTATTFGRIVTHFRTALTVDTTPATLERLRANRYLHVWEDRDGMLAIDARLDPETAAPVRAALDALVNDAMRRARDNVATDPGTGGANPGTGTSAGAGPLAATTATTRTAAQMRADALADLARHALACTATDLPLASTTVVVRVHETDLHTGLGNAEIDGTSHAIDISTARRMAANAHVIPAVLGSHSELLDWGRKRRLFTTAQRLALIERDGGCAFCGAPPGWAEVHHIEWWSRDLGITSIANGVLLCRHCHHTIHHQGWTIHATTTEVWFTPPASIDPLQTPRQGGRARFHAPRSLSMRRAAEGTGPDSPLVMGIAP</sequence>
<dbReference type="InterPro" id="IPR003615">
    <property type="entry name" value="HNH_nuc"/>
</dbReference>
<comment type="caution">
    <text evidence="4">The sequence shown here is derived from an EMBL/GenBank/DDBJ whole genome shotgun (WGS) entry which is preliminary data.</text>
</comment>
<evidence type="ECO:0000313" key="5">
    <source>
        <dbReference type="Proteomes" id="UP001426770"/>
    </source>
</evidence>
<evidence type="ECO:0000256" key="2">
    <source>
        <dbReference type="SAM" id="MobiDB-lite"/>
    </source>
</evidence>
<organism evidence="4 5">
    <name type="scientific">Demequina sediminis</name>
    <dbReference type="NCBI Taxonomy" id="1930058"/>
    <lineage>
        <taxon>Bacteria</taxon>
        <taxon>Bacillati</taxon>
        <taxon>Actinomycetota</taxon>
        <taxon>Actinomycetes</taxon>
        <taxon>Micrococcales</taxon>
        <taxon>Demequinaceae</taxon>
        <taxon>Demequina</taxon>
    </lineage>
</organism>
<feature type="domain" description="HNH nuclease" evidence="3">
    <location>
        <begin position="400"/>
        <end position="451"/>
    </location>
</feature>
<dbReference type="Pfam" id="PF01844">
    <property type="entry name" value="HNH"/>
    <property type="match status" value="1"/>
</dbReference>
<evidence type="ECO:0000256" key="1">
    <source>
        <dbReference type="ARBA" id="ARBA00023450"/>
    </source>
</evidence>
<feature type="compositionally biased region" description="Gly residues" evidence="2">
    <location>
        <begin position="280"/>
        <end position="292"/>
    </location>
</feature>
<keyword evidence="5" id="KW-1185">Reference proteome</keyword>
<dbReference type="Gene3D" id="1.10.30.50">
    <property type="match status" value="1"/>
</dbReference>
<dbReference type="Proteomes" id="UP001426770">
    <property type="component" value="Unassembled WGS sequence"/>
</dbReference>
<dbReference type="InterPro" id="IPR003870">
    <property type="entry name" value="DUF222"/>
</dbReference>
<protein>
    <recommendedName>
        <fullName evidence="3">HNH nuclease domain-containing protein</fullName>
    </recommendedName>
</protein>
<gene>
    <name evidence="4" type="ORF">Lsed01_01922</name>
</gene>
<accession>A0ABP9WI15</accession>
<evidence type="ECO:0000313" key="4">
    <source>
        <dbReference type="EMBL" id="GAA5519473.1"/>
    </source>
</evidence>
<dbReference type="InterPro" id="IPR002711">
    <property type="entry name" value="HNH"/>
</dbReference>
<feature type="region of interest" description="Disordered" evidence="2">
    <location>
        <begin position="496"/>
        <end position="516"/>
    </location>
</feature>
<dbReference type="Pfam" id="PF02720">
    <property type="entry name" value="DUF222"/>
    <property type="match status" value="1"/>
</dbReference>
<proteinExistence type="inferred from homology"/>
<feature type="region of interest" description="Disordered" evidence="2">
    <location>
        <begin position="274"/>
        <end position="297"/>
    </location>
</feature>
<dbReference type="EMBL" id="BAABRR010000010">
    <property type="protein sequence ID" value="GAA5519473.1"/>
    <property type="molecule type" value="Genomic_DNA"/>
</dbReference>
<dbReference type="CDD" id="cd00085">
    <property type="entry name" value="HNHc"/>
    <property type="match status" value="1"/>
</dbReference>
<name>A0ABP9WI15_9MICO</name>
<evidence type="ECO:0000259" key="3">
    <source>
        <dbReference type="SMART" id="SM00507"/>
    </source>
</evidence>
<dbReference type="SMART" id="SM00507">
    <property type="entry name" value="HNHc"/>
    <property type="match status" value="1"/>
</dbReference>